<gene>
    <name evidence="9" type="ORF">PCYB_114410</name>
</gene>
<dbReference type="GO" id="GO:0042254">
    <property type="term" value="P:ribosome biogenesis"/>
    <property type="evidence" value="ECO:0007669"/>
    <property type="project" value="UniProtKB-KW"/>
</dbReference>
<dbReference type="InterPro" id="IPR006073">
    <property type="entry name" value="GTP-bd"/>
</dbReference>
<dbReference type="AlphaFoldDB" id="K6UDY7"/>
<dbReference type="Gene3D" id="3.40.50.300">
    <property type="entry name" value="P-loop containing nucleotide triphosphate hydrolases"/>
    <property type="match status" value="1"/>
</dbReference>
<dbReference type="eggNOG" id="KOG1490">
    <property type="taxonomic scope" value="Eukaryota"/>
</dbReference>
<feature type="domain" description="OBG-type G" evidence="8">
    <location>
        <begin position="172"/>
        <end position="346"/>
    </location>
</feature>
<dbReference type="GO" id="GO:0005730">
    <property type="term" value="C:nucleolus"/>
    <property type="evidence" value="ECO:0007669"/>
    <property type="project" value="UniProtKB-SubCell"/>
</dbReference>
<dbReference type="GO" id="GO:0005525">
    <property type="term" value="F:GTP binding"/>
    <property type="evidence" value="ECO:0007669"/>
    <property type="project" value="UniProtKB-KW"/>
</dbReference>
<proteinExistence type="predicted"/>
<dbReference type="Pfam" id="PF17835">
    <property type="entry name" value="NOG1_N"/>
    <property type="match status" value="1"/>
</dbReference>
<dbReference type="Proteomes" id="UP000006319">
    <property type="component" value="Chromosome 11"/>
</dbReference>
<reference evidence="9 10" key="1">
    <citation type="journal article" date="2012" name="Nat. Genet.">
        <title>Plasmodium cynomolgi genome sequences provide insight into Plasmodium vivax and the monkey malaria clade.</title>
        <authorList>
            <person name="Tachibana S."/>
            <person name="Sullivan S.A."/>
            <person name="Kawai S."/>
            <person name="Nakamura S."/>
            <person name="Kim H.R."/>
            <person name="Goto N."/>
            <person name="Arisue N."/>
            <person name="Palacpac N.M.Q."/>
            <person name="Honma H."/>
            <person name="Yagi M."/>
            <person name="Tougan T."/>
            <person name="Katakai Y."/>
            <person name="Kaneko O."/>
            <person name="Mita T."/>
            <person name="Kita K."/>
            <person name="Yasutomi Y."/>
            <person name="Sutton P.L."/>
            <person name="Shakhbatyan R."/>
            <person name="Horii T."/>
            <person name="Yasunaga T."/>
            <person name="Barnwell J.W."/>
            <person name="Escalante A.A."/>
            <person name="Carlton J.M."/>
            <person name="Tanabe K."/>
        </authorList>
    </citation>
    <scope>NUCLEOTIDE SEQUENCE [LARGE SCALE GENOMIC DNA]</scope>
    <source>
        <strain evidence="9 10">B</strain>
    </source>
</reference>
<comment type="subcellular location">
    <subcellularLocation>
        <location evidence="1">Nucleus</location>
        <location evidence="1">Nucleolus</location>
    </subcellularLocation>
</comment>
<dbReference type="InterPro" id="IPR012973">
    <property type="entry name" value="NOG_C"/>
</dbReference>
<dbReference type="SUPFAM" id="SSF52540">
    <property type="entry name" value="P-loop containing nucleoside triphosphate hydrolases"/>
    <property type="match status" value="1"/>
</dbReference>
<keyword evidence="7" id="KW-0472">Membrane</keyword>
<dbReference type="CDD" id="cd01897">
    <property type="entry name" value="NOG"/>
    <property type="match status" value="1"/>
</dbReference>
<sequence>MKESSLYRFKDIKPVVNAKELVDVVLSRTQRKTPTEIHKGFKITRIRNFYMRKVKICQELFREKIQTTINDFPKLDDIHPFYSDLANILYDRDHYKLALGQCSYAVKSVKRICQDYIKLLKFSSSLYKCKMLKISALGRMCKMVKKLQPSLVYLEEVRQNLARLPSINPHKKTILLAGAPNVGKSSFINIVSRANVEVQPYSFTTTNLYVGHFDHNLNRFQIIDTPGLLDRSLENRNTIEMTTITALAHINGVIFFLIDISEECGMSIKEQVNLFHSIRTLFRNKSVVIGFNKIDKINLDGLSVDNKMLIKKIIDDSQVPVKFCSFSTLTGVGVEQAKGVACDMLKSEQAAEFQLDRENLLKVKLGERRVNQERAPFIPESVIRERQERREREMRERAAKGGEAVEGVAAVPTGEGNKADGNTVADHTVAGHDVADHTAADHTAAGHDAPLTMREAKLRKKNKSRQSYLSNRKDDRVLQIDLQNERGGAGVYSVDVRSVYDIKEEHKYDVIPEIYNGKNISDFVDLDIEQKLLELEKEEQEMFDQDAEIDPMWFKTKRILERMALRLKGLKLNAKLNEEKQPLYHKKNKTIDEMGKKLDALKLDKEKILKSMTERARRKGTLNGADRNDGSSKGSAKSLLNAKKVKKDISKKKQIKDNVYGDPTKKSKIFQSTSTELQRKKAYKLNKAAYRKIEKGTKGEADRSIPAKKPRHLFSGKRSIAPIGGEVFPRTFTPPFVTAFALTFTLTFTLTFALIFALTFTLTSTLTFMPTCGGNPSVPSGEPLPLRGSTVVCLNSHATEAPNEGPPFSRPLWSPRLGVQFELYLKKKQKGLKWHSHGVCVCKV</sequence>
<keyword evidence="3" id="KW-0547">Nucleotide-binding</keyword>
<dbReference type="EMBL" id="DF157103">
    <property type="protein sequence ID" value="GAB67421.1"/>
    <property type="molecule type" value="Genomic_DNA"/>
</dbReference>
<evidence type="ECO:0000313" key="9">
    <source>
        <dbReference type="EMBL" id="GAB67421.1"/>
    </source>
</evidence>
<name>K6UDY7_PLACD</name>
<dbReference type="Pfam" id="PF08155">
    <property type="entry name" value="NOGCT"/>
    <property type="match status" value="1"/>
</dbReference>
<dbReference type="InterPro" id="IPR041623">
    <property type="entry name" value="NOG1_N"/>
</dbReference>
<dbReference type="Pfam" id="PF06858">
    <property type="entry name" value="NOG1"/>
    <property type="match status" value="1"/>
</dbReference>
<dbReference type="PhylomeDB" id="K6UDY7"/>
<dbReference type="RefSeq" id="XP_004223368.1">
    <property type="nucleotide sequence ID" value="XM_004223320.1"/>
</dbReference>
<dbReference type="OMA" id="EWKNDVM"/>
<dbReference type="PANTHER" id="PTHR45759">
    <property type="entry name" value="NUCLEOLAR GTP-BINDING PROTEIN 1"/>
    <property type="match status" value="1"/>
</dbReference>
<feature type="region of interest" description="Disordered" evidence="6">
    <location>
        <begin position="612"/>
        <end position="647"/>
    </location>
</feature>
<keyword evidence="7" id="KW-0812">Transmembrane</keyword>
<dbReference type="VEuPathDB" id="PlasmoDB:PCYB_114410"/>
<keyword evidence="10" id="KW-1185">Reference proteome</keyword>
<dbReference type="Gene3D" id="1.20.120.1190">
    <property type="match status" value="1"/>
</dbReference>
<accession>K6UDY7</accession>
<evidence type="ECO:0000256" key="2">
    <source>
        <dbReference type="ARBA" id="ARBA00022517"/>
    </source>
</evidence>
<evidence type="ECO:0000256" key="1">
    <source>
        <dbReference type="ARBA" id="ARBA00004604"/>
    </source>
</evidence>
<protein>
    <submittedName>
        <fullName evidence="9">Nucleolar GTP-binding protein 1</fullName>
    </submittedName>
</protein>
<dbReference type="KEGG" id="pcy:PCYB_114410"/>
<evidence type="ECO:0000256" key="5">
    <source>
        <dbReference type="ARBA" id="ARBA00023242"/>
    </source>
</evidence>
<dbReference type="InterPro" id="IPR010674">
    <property type="entry name" value="NOG1_Rossman_fold_dom"/>
</dbReference>
<evidence type="ECO:0000259" key="8">
    <source>
        <dbReference type="PROSITE" id="PS51710"/>
    </source>
</evidence>
<keyword evidence="5" id="KW-0539">Nucleus</keyword>
<dbReference type="GeneID" id="14693790"/>
<feature type="transmembrane region" description="Helical" evidence="7">
    <location>
        <begin position="736"/>
        <end position="760"/>
    </location>
</feature>
<evidence type="ECO:0000256" key="6">
    <source>
        <dbReference type="SAM" id="MobiDB-lite"/>
    </source>
</evidence>
<keyword evidence="4" id="KW-0342">GTP-binding</keyword>
<organism evidence="9 10">
    <name type="scientific">Plasmodium cynomolgi (strain B)</name>
    <dbReference type="NCBI Taxonomy" id="1120755"/>
    <lineage>
        <taxon>Eukaryota</taxon>
        <taxon>Sar</taxon>
        <taxon>Alveolata</taxon>
        <taxon>Apicomplexa</taxon>
        <taxon>Aconoidasida</taxon>
        <taxon>Haemosporida</taxon>
        <taxon>Plasmodiidae</taxon>
        <taxon>Plasmodium</taxon>
        <taxon>Plasmodium (Plasmodium)</taxon>
    </lineage>
</organism>
<dbReference type="PRINTS" id="PR00326">
    <property type="entry name" value="GTP1OBG"/>
</dbReference>
<evidence type="ECO:0000256" key="3">
    <source>
        <dbReference type="ARBA" id="ARBA00022741"/>
    </source>
</evidence>
<evidence type="ECO:0000256" key="7">
    <source>
        <dbReference type="SAM" id="Phobius"/>
    </source>
</evidence>
<keyword evidence="2" id="KW-0690">Ribosome biogenesis</keyword>
<evidence type="ECO:0000256" key="4">
    <source>
        <dbReference type="ARBA" id="ARBA00023134"/>
    </source>
</evidence>
<dbReference type="InterPro" id="IPR031167">
    <property type="entry name" value="G_OBG"/>
</dbReference>
<dbReference type="OrthoDB" id="415015at2759"/>
<dbReference type="InterPro" id="IPR027417">
    <property type="entry name" value="P-loop_NTPase"/>
</dbReference>
<dbReference type="PROSITE" id="PS51710">
    <property type="entry name" value="G_OBG"/>
    <property type="match status" value="1"/>
</dbReference>
<evidence type="ECO:0000313" key="10">
    <source>
        <dbReference type="Proteomes" id="UP000006319"/>
    </source>
</evidence>
<keyword evidence="7" id="KW-1133">Transmembrane helix</keyword>